<gene>
    <name evidence="1" type="ORF">DI555_02435</name>
</gene>
<reference evidence="1 2" key="1">
    <citation type="submission" date="2017-08" db="EMBL/GenBank/DDBJ databases">
        <title>Infants hospitalized years apart are colonized by the same room-sourced microbial strains.</title>
        <authorList>
            <person name="Brooks B."/>
            <person name="Olm M.R."/>
            <person name="Firek B.A."/>
            <person name="Baker R."/>
            <person name="Thomas B.C."/>
            <person name="Morowitz M.J."/>
            <person name="Banfield J.F."/>
        </authorList>
    </citation>
    <scope>NUCLEOTIDE SEQUENCE [LARGE SCALE GENOMIC DNA]</scope>
    <source>
        <strain evidence="1">S2_005_002_R2_33</strain>
    </source>
</reference>
<dbReference type="GO" id="GO:0008684">
    <property type="term" value="F:2-oxopent-4-enoate hydratase activity"/>
    <property type="evidence" value="ECO:0007669"/>
    <property type="project" value="TreeGrafter"/>
</dbReference>
<dbReference type="EMBL" id="QFPX01000002">
    <property type="protein sequence ID" value="PZQ57204.1"/>
    <property type="molecule type" value="Genomic_DNA"/>
</dbReference>
<dbReference type="PANTHER" id="PTHR30143:SF0">
    <property type="entry name" value="2-KETO-4-PENTENOATE HYDRATASE"/>
    <property type="match status" value="1"/>
</dbReference>
<name>A0A2W5NW80_9SPHN</name>
<dbReference type="Proteomes" id="UP000249082">
    <property type="component" value="Unassembled WGS sequence"/>
</dbReference>
<sequence length="272" mass="27718">MSSKEQASHDSARAVAGAFVAARREKRALTTYPGEAPSDLAAAYAIQDLAIGIDGRPVAGWKVGRINVPEDARLGADRLSGPIFADSVVLAEGGETPEMPVFAKGFAAAEAEFLLHVAPGWNGVVPTDDAATRAVLDAVHIGIEVASSPYPGINADGPPVTISDFGNNAGMVVGPLLQGWESADFDAITVRFEIEGLEIASATTATMLDGPLGAVRFLLANLAARGLDCSGGTWVSTGAVTGVHPVTPGQDVLAHFDGHGSIGCKIVAAAPA</sequence>
<evidence type="ECO:0000313" key="1">
    <source>
        <dbReference type="EMBL" id="PZQ57204.1"/>
    </source>
</evidence>
<organism evidence="1 2">
    <name type="scientific">Novosphingobium pentaromativorans</name>
    <dbReference type="NCBI Taxonomy" id="205844"/>
    <lineage>
        <taxon>Bacteria</taxon>
        <taxon>Pseudomonadati</taxon>
        <taxon>Pseudomonadota</taxon>
        <taxon>Alphaproteobacteria</taxon>
        <taxon>Sphingomonadales</taxon>
        <taxon>Sphingomonadaceae</taxon>
        <taxon>Novosphingobium</taxon>
    </lineage>
</organism>
<proteinExistence type="predicted"/>
<accession>A0A2W5NW80</accession>
<comment type="caution">
    <text evidence="1">The sequence shown here is derived from an EMBL/GenBank/DDBJ whole genome shotgun (WGS) entry which is preliminary data.</text>
</comment>
<evidence type="ECO:0000313" key="2">
    <source>
        <dbReference type="Proteomes" id="UP000249082"/>
    </source>
</evidence>
<dbReference type="Gene3D" id="3.90.850.10">
    <property type="entry name" value="Fumarylacetoacetase-like, C-terminal domain"/>
    <property type="match status" value="1"/>
</dbReference>
<dbReference type="InterPro" id="IPR036663">
    <property type="entry name" value="Fumarylacetoacetase_C_sf"/>
</dbReference>
<dbReference type="PANTHER" id="PTHR30143">
    <property type="entry name" value="ACID HYDRATASE"/>
    <property type="match status" value="1"/>
</dbReference>
<dbReference type="AlphaFoldDB" id="A0A2W5NW80"/>
<dbReference type="SUPFAM" id="SSF56529">
    <property type="entry name" value="FAH"/>
    <property type="match status" value="1"/>
</dbReference>
<dbReference type="GO" id="GO:0005737">
    <property type="term" value="C:cytoplasm"/>
    <property type="evidence" value="ECO:0007669"/>
    <property type="project" value="TreeGrafter"/>
</dbReference>
<protein>
    <submittedName>
        <fullName evidence="1">2-keto-4-pentenoate hydratase</fullName>
    </submittedName>
</protein>
<dbReference type="InterPro" id="IPR050772">
    <property type="entry name" value="Hydratase-Decarb/MhpD_sf"/>
</dbReference>